<dbReference type="EMBL" id="BJMH01000001">
    <property type="protein sequence ID" value="GEB30680.1"/>
    <property type="molecule type" value="Genomic_DNA"/>
</dbReference>
<evidence type="ECO:0000313" key="2">
    <source>
        <dbReference type="Proteomes" id="UP000316882"/>
    </source>
</evidence>
<evidence type="ECO:0000313" key="1">
    <source>
        <dbReference type="EMBL" id="GEB30680.1"/>
    </source>
</evidence>
<reference evidence="1 2" key="1">
    <citation type="submission" date="2019-06" db="EMBL/GenBank/DDBJ databases">
        <title>Whole genome shotgun sequence of Brevibacillus parabrevis NBRC 12334.</title>
        <authorList>
            <person name="Hosoyama A."/>
            <person name="Uohara A."/>
            <person name="Ohji S."/>
            <person name="Ichikawa N."/>
        </authorList>
    </citation>
    <scope>NUCLEOTIDE SEQUENCE [LARGE SCALE GENOMIC DNA]</scope>
    <source>
        <strain evidence="1 2">NBRC 12334</strain>
    </source>
</reference>
<name>A0A4Y3P899_BREPA</name>
<proteinExistence type="predicted"/>
<comment type="caution">
    <text evidence="1">The sequence shown here is derived from an EMBL/GenBank/DDBJ whole genome shotgun (WGS) entry which is preliminary data.</text>
</comment>
<organism evidence="1 2">
    <name type="scientific">Brevibacillus parabrevis</name>
    <dbReference type="NCBI Taxonomy" id="54914"/>
    <lineage>
        <taxon>Bacteria</taxon>
        <taxon>Bacillati</taxon>
        <taxon>Bacillota</taxon>
        <taxon>Bacilli</taxon>
        <taxon>Bacillales</taxon>
        <taxon>Paenibacillaceae</taxon>
        <taxon>Brevibacillus</taxon>
    </lineage>
</organism>
<dbReference type="AlphaFoldDB" id="A0A4Y3P899"/>
<gene>
    <name evidence="1" type="ORF">BPA01_02600</name>
</gene>
<dbReference type="Proteomes" id="UP000316882">
    <property type="component" value="Unassembled WGS sequence"/>
</dbReference>
<dbReference type="RefSeq" id="WP_122962953.1">
    <property type="nucleotide sequence ID" value="NZ_BJMH01000001.1"/>
</dbReference>
<protein>
    <submittedName>
        <fullName evidence="1">Uncharacterized protein</fullName>
    </submittedName>
</protein>
<sequence>MDKLYGGQRMLRGALHNALWMWENATIMIADIPHRLLRPDESIRHYQMLANMFMFAERSQVYLDDAQYQTERFGVFHEGKGTLLSIPPKYL</sequence>
<accession>A0A4Y3P899</accession>
<keyword evidence="2" id="KW-1185">Reference proteome</keyword>